<protein>
    <recommendedName>
        <fullName evidence="6">Armadillo like helical domain containing 4</fullName>
    </recommendedName>
</protein>
<dbReference type="Proteomes" id="UP000198323">
    <property type="component" value="Unassembled WGS sequence"/>
</dbReference>
<dbReference type="Pfam" id="PF15767">
    <property type="entry name" value="ARMH4"/>
    <property type="match status" value="1"/>
</dbReference>
<keyword evidence="3" id="KW-0732">Signal</keyword>
<name>A0A226MPB1_CALSU</name>
<keyword evidence="2" id="KW-1133">Transmembrane helix</keyword>
<evidence type="ECO:0000256" key="1">
    <source>
        <dbReference type="SAM" id="MobiDB-lite"/>
    </source>
</evidence>
<organism evidence="4 5">
    <name type="scientific">Callipepla squamata</name>
    <name type="common">Scaled quail</name>
    <dbReference type="NCBI Taxonomy" id="9009"/>
    <lineage>
        <taxon>Eukaryota</taxon>
        <taxon>Metazoa</taxon>
        <taxon>Chordata</taxon>
        <taxon>Craniata</taxon>
        <taxon>Vertebrata</taxon>
        <taxon>Euteleostomi</taxon>
        <taxon>Archelosauria</taxon>
        <taxon>Archosauria</taxon>
        <taxon>Dinosauria</taxon>
        <taxon>Saurischia</taxon>
        <taxon>Theropoda</taxon>
        <taxon>Coelurosauria</taxon>
        <taxon>Aves</taxon>
        <taxon>Neognathae</taxon>
        <taxon>Galloanserae</taxon>
        <taxon>Galliformes</taxon>
        <taxon>Odontophoridae</taxon>
        <taxon>Callipepla</taxon>
    </lineage>
</organism>
<evidence type="ECO:0008006" key="6">
    <source>
        <dbReference type="Google" id="ProtNLM"/>
    </source>
</evidence>
<accession>A0A226MPB1</accession>
<keyword evidence="2" id="KW-0472">Membrane</keyword>
<dbReference type="AlphaFoldDB" id="A0A226MPB1"/>
<gene>
    <name evidence="4" type="ORF">ASZ78_002420</name>
</gene>
<feature type="signal peptide" evidence="3">
    <location>
        <begin position="1"/>
        <end position="27"/>
    </location>
</feature>
<sequence length="798" mass="84433">MSRSVGFSFCVVTSYILLLSSSPPCLASPLLEDGDMTKAQYGSWAGNGVEDERTSMPSLINKLGVSEQTLFEEPSGVPAKPSGMPLNEGFTAEREMRPVSPSHSFLSSQSLDVSTTVPGVLTAVEEELSPTKSELNENGDFKAMLTTAVTTLSPLEQEGPINKATTEDCEVGQSSASLLATPPSVTAAAGEEMAWSSLYPSAAPQPRSEQVPTSQPSTPSLGRVSDYLIIPTAQALSESFEVGVPEASTGSALRSLASQGATAANHPVVSTGPYLHLGTDMGVEQGELPTAVSTAFSLPADSVPPDWDDTKLGSTSQGGSMHREEVGEDQVATEASQIPLGDMEEVEGDVTRVLPSPASAPPTPGLAKEINCTSPAAVPGEDVLVTSTASSDVSLTGDLPVVDGLNSLENINMVTAEEKSIPPSQPEAPVVTDITPDLSSTLESSLEGFTQAVTTIAQEAAATLTAVTLLPAPAQGTGAASLPQETSGEDTQMLSAPGATQMLTAAGTSTVRTQSVEDVVLVTGEKAVSSPDELLVTQSGQTEEPSSKAMVLVTPASVTSSVRRTALPAVRKISTAVTYGLDQLESEEAEEEEEDEEEEEEEEEEEDEEDKEIDSMDESMEGDTELPGFTLPGETSQEPIAGLENPAAQLSGVSYQVPDTIEWEQQNQGLVRSWMEKLKDKAGYMSGMLVPVGVGIAGALFILGALYSIKIMNRRRRNGSKRHKRKVNGFVWWKQDSEEHTRRVCESSSQRVLWILSHQIDVQFRGGSAVQSPGTFLPAFPSHPVSHLEEDPQDYLYS</sequence>
<feature type="chain" id="PRO_5013166800" description="Armadillo like helical domain containing 4" evidence="3">
    <location>
        <begin position="28"/>
        <end position="798"/>
    </location>
</feature>
<proteinExistence type="predicted"/>
<dbReference type="PANTHER" id="PTHR21585">
    <property type="entry name" value="FULL-LENGTH CDNA CLONE CS0DC025YL05 OF NEUROBLASTOMA"/>
    <property type="match status" value="1"/>
</dbReference>
<feature type="region of interest" description="Disordered" evidence="1">
    <location>
        <begin position="528"/>
        <end position="549"/>
    </location>
</feature>
<dbReference type="PANTHER" id="PTHR21585:SF0">
    <property type="entry name" value="ARMADILLO-LIKE HELICAL DOMAIN-CONTAINING PROTEIN 4"/>
    <property type="match status" value="1"/>
</dbReference>
<evidence type="ECO:0000313" key="5">
    <source>
        <dbReference type="Proteomes" id="UP000198323"/>
    </source>
</evidence>
<feature type="transmembrane region" description="Helical" evidence="2">
    <location>
        <begin position="682"/>
        <end position="707"/>
    </location>
</feature>
<keyword evidence="2" id="KW-0812">Transmembrane</keyword>
<reference evidence="4 5" key="1">
    <citation type="submission" date="2016-07" db="EMBL/GenBank/DDBJ databases">
        <title>Disparate Historic Effective Population Sizes Predicted by Modern Levels of Genome Diversity for the Scaled Quail (Callipepla squamata) and the Northern Bobwhite (Colinus virginianus): Inferences from First and Second Generation Draft Genome Assemblies for Sympatric New World Quail.</title>
        <authorList>
            <person name="Oldeschulte D.L."/>
            <person name="Halley Y.A."/>
            <person name="Bhattarai E.K."/>
            <person name="Brashear W.A."/>
            <person name="Hill J."/>
            <person name="Metz R.P."/>
            <person name="Johnson C.D."/>
            <person name="Rollins D."/>
            <person name="Peterson M.J."/>
            <person name="Bickhart D.M."/>
            <person name="Decker J.E."/>
            <person name="Seabury C.M."/>
        </authorList>
    </citation>
    <scope>NUCLEOTIDE SEQUENCE [LARGE SCALE GENOMIC DNA]</scope>
    <source>
        <strain evidence="4 5">Texas</strain>
        <tissue evidence="4">Leg muscle</tissue>
    </source>
</reference>
<evidence type="ECO:0000313" key="4">
    <source>
        <dbReference type="EMBL" id="OXB57115.1"/>
    </source>
</evidence>
<feature type="region of interest" description="Disordered" evidence="1">
    <location>
        <begin position="578"/>
        <end position="639"/>
    </location>
</feature>
<evidence type="ECO:0000256" key="3">
    <source>
        <dbReference type="SAM" id="SignalP"/>
    </source>
</evidence>
<feature type="compositionally biased region" description="Polar residues" evidence="1">
    <location>
        <begin position="207"/>
        <end position="220"/>
    </location>
</feature>
<feature type="region of interest" description="Disordered" evidence="1">
    <location>
        <begin position="301"/>
        <end position="332"/>
    </location>
</feature>
<dbReference type="OrthoDB" id="9904542at2759"/>
<dbReference type="EMBL" id="MCFN01000572">
    <property type="protein sequence ID" value="OXB57115.1"/>
    <property type="molecule type" value="Genomic_DNA"/>
</dbReference>
<keyword evidence="5" id="KW-1185">Reference proteome</keyword>
<comment type="caution">
    <text evidence="4">The sequence shown here is derived from an EMBL/GenBank/DDBJ whole genome shotgun (WGS) entry which is preliminary data.</text>
</comment>
<feature type="region of interest" description="Disordered" evidence="1">
    <location>
        <begin position="201"/>
        <end position="223"/>
    </location>
</feature>
<evidence type="ECO:0000256" key="2">
    <source>
        <dbReference type="SAM" id="Phobius"/>
    </source>
</evidence>
<feature type="compositionally biased region" description="Acidic residues" evidence="1">
    <location>
        <begin position="584"/>
        <end position="624"/>
    </location>
</feature>
<dbReference type="InterPro" id="IPR031524">
    <property type="entry name" value="ARMH4"/>
</dbReference>